<gene>
    <name evidence="1" type="ORF">D559_0188</name>
</gene>
<accession>A0ABP3BN14</accession>
<protein>
    <recommendedName>
        <fullName evidence="3">N-acetyltransferase YedL</fullName>
    </recommendedName>
</protein>
<organism evidence="1 2">
    <name type="scientific">Bordetella holmesii 1058</name>
    <dbReference type="NCBI Taxonomy" id="1247648"/>
    <lineage>
        <taxon>Bacteria</taxon>
        <taxon>Pseudomonadati</taxon>
        <taxon>Pseudomonadota</taxon>
        <taxon>Betaproteobacteria</taxon>
        <taxon>Burkholderiales</taxon>
        <taxon>Alcaligenaceae</taxon>
        <taxon>Bordetella</taxon>
    </lineage>
</organism>
<evidence type="ECO:0008006" key="3">
    <source>
        <dbReference type="Google" id="ProtNLM"/>
    </source>
</evidence>
<reference evidence="1 2" key="1">
    <citation type="submission" date="2014-02" db="EMBL/GenBank/DDBJ databases">
        <title>Whole Genome Sequencing Of Bordetella Holmesii, An Emerging Opportunistic Infection Of Humans.</title>
        <authorList>
            <person name="Tettelin H."/>
            <person name="Hooven T.A."/>
            <person name="Hine E."/>
            <person name="Su Q."/>
            <person name="Huard R.C."/>
            <person name="Della-Latta P."/>
            <person name="Daugherty S.C."/>
            <person name="Agrawal S."/>
            <person name="Sengamalay N."/>
            <person name="Tallon L.J."/>
            <person name="Sadzewicz L."/>
            <person name="Whittier S."/>
            <person name="Fraser C.M."/>
            <person name="Ratner A.J."/>
        </authorList>
    </citation>
    <scope>NUCLEOTIDE SEQUENCE [LARGE SCALE GENOMIC DNA]</scope>
    <source>
        <strain evidence="1 2">1058</strain>
    </source>
</reference>
<name>A0ABP3BN14_9BORD</name>
<proteinExistence type="predicted"/>
<evidence type="ECO:0000313" key="1">
    <source>
        <dbReference type="EMBL" id="EXX96559.1"/>
    </source>
</evidence>
<comment type="caution">
    <text evidence="1">The sequence shown here is derived from an EMBL/GenBank/DDBJ whole genome shotgun (WGS) entry which is preliminary data.</text>
</comment>
<sequence length="44" mass="4736">MRNVCEPDRSSARQRHIICRLLRAVCVTAAGLASDQALLNAQAG</sequence>
<keyword evidence="2" id="KW-1185">Reference proteome</keyword>
<dbReference type="Proteomes" id="UP000023104">
    <property type="component" value="Unassembled WGS sequence"/>
</dbReference>
<dbReference type="EMBL" id="JDTF01000002">
    <property type="protein sequence ID" value="EXX96559.1"/>
    <property type="molecule type" value="Genomic_DNA"/>
</dbReference>
<evidence type="ECO:0000313" key="2">
    <source>
        <dbReference type="Proteomes" id="UP000023104"/>
    </source>
</evidence>